<evidence type="ECO:0000313" key="11">
    <source>
        <dbReference type="EMBL" id="KAF6123385.1"/>
    </source>
</evidence>
<feature type="domain" description="Voltage-dependent calcium channel alpha-1 subunit IQ" evidence="10">
    <location>
        <begin position="69"/>
        <end position="103"/>
    </location>
</feature>
<dbReference type="GO" id="GO:0098703">
    <property type="term" value="P:calcium ion import across plasma membrane"/>
    <property type="evidence" value="ECO:0007669"/>
    <property type="project" value="TreeGrafter"/>
</dbReference>
<dbReference type="PANTHER" id="PTHR45628:SF6">
    <property type="entry name" value="VOLTAGE-DEPENDENT N-TYPE CALCIUM CHANNEL SUBUNIT ALPHA-1B"/>
    <property type="match status" value="1"/>
</dbReference>
<dbReference type="PANTHER" id="PTHR45628">
    <property type="entry name" value="VOLTAGE-DEPENDENT CALCIUM CHANNEL TYPE A SUBUNIT ALPHA-1"/>
    <property type="match status" value="1"/>
</dbReference>
<keyword evidence="3" id="KW-0677">Repeat</keyword>
<dbReference type="GO" id="GO:0045202">
    <property type="term" value="C:synapse"/>
    <property type="evidence" value="ECO:0007669"/>
    <property type="project" value="GOC"/>
</dbReference>
<proteinExistence type="predicted"/>
<keyword evidence="2" id="KW-0597">Phosphoprotein</keyword>
<dbReference type="GO" id="GO:0043025">
    <property type="term" value="C:neuronal cell body"/>
    <property type="evidence" value="ECO:0007669"/>
    <property type="project" value="TreeGrafter"/>
</dbReference>
<comment type="caution">
    <text evidence="11">The sequence shown here is derived from an EMBL/GenBank/DDBJ whole genome shotgun (WGS) entry which is preliminary data.</text>
</comment>
<gene>
    <name evidence="11" type="ORF">HJG60_001951</name>
</gene>
<evidence type="ECO:0000256" key="3">
    <source>
        <dbReference type="ARBA" id="ARBA00022737"/>
    </source>
</evidence>
<dbReference type="InterPro" id="IPR050599">
    <property type="entry name" value="VDCC_alpha-1_subunit"/>
</dbReference>
<keyword evidence="5" id="KW-0406">Ion transport</keyword>
<evidence type="ECO:0000313" key="12">
    <source>
        <dbReference type="Proteomes" id="UP000664940"/>
    </source>
</evidence>
<feature type="compositionally biased region" description="Basic and acidic residues" evidence="9">
    <location>
        <begin position="324"/>
        <end position="340"/>
    </location>
</feature>
<evidence type="ECO:0000256" key="7">
    <source>
        <dbReference type="ARBA" id="ARBA00023180"/>
    </source>
</evidence>
<name>A0A834EJK6_9CHIR</name>
<dbReference type="SMART" id="SM01062">
    <property type="entry name" value="Ca_chan_IQ"/>
    <property type="match status" value="1"/>
</dbReference>
<dbReference type="GO" id="GO:0008331">
    <property type="term" value="F:high voltage-gated calcium channel activity"/>
    <property type="evidence" value="ECO:0007669"/>
    <property type="project" value="TreeGrafter"/>
</dbReference>
<keyword evidence="1" id="KW-0813">Transport</keyword>
<dbReference type="Gene3D" id="6.10.250.2180">
    <property type="match status" value="1"/>
</dbReference>
<dbReference type="InterPro" id="IPR014873">
    <property type="entry name" value="VDCC_a1su_IQ"/>
</dbReference>
<feature type="region of interest" description="Disordered" evidence="9">
    <location>
        <begin position="186"/>
        <end position="243"/>
    </location>
</feature>
<evidence type="ECO:0000256" key="4">
    <source>
        <dbReference type="ARBA" id="ARBA00022882"/>
    </source>
</evidence>
<keyword evidence="6" id="KW-1015">Disulfide bond</keyword>
<evidence type="ECO:0000256" key="1">
    <source>
        <dbReference type="ARBA" id="ARBA00022448"/>
    </source>
</evidence>
<evidence type="ECO:0000256" key="9">
    <source>
        <dbReference type="SAM" id="MobiDB-lite"/>
    </source>
</evidence>
<feature type="region of interest" description="Disordered" evidence="9">
    <location>
        <begin position="139"/>
        <end position="167"/>
    </location>
</feature>
<keyword evidence="4" id="KW-0851">Voltage-gated channel</keyword>
<keyword evidence="8" id="KW-0407">Ion channel</keyword>
<evidence type="ECO:0000256" key="2">
    <source>
        <dbReference type="ARBA" id="ARBA00022553"/>
    </source>
</evidence>
<reference evidence="11 12" key="1">
    <citation type="journal article" date="2020" name="Nature">
        <title>Six reference-quality genomes reveal evolution of bat adaptations.</title>
        <authorList>
            <person name="Jebb D."/>
            <person name="Huang Z."/>
            <person name="Pippel M."/>
            <person name="Hughes G.M."/>
            <person name="Lavrichenko K."/>
            <person name="Devanna P."/>
            <person name="Winkler S."/>
            <person name="Jermiin L.S."/>
            <person name="Skirmuntt E.C."/>
            <person name="Katzourakis A."/>
            <person name="Burkitt-Gray L."/>
            <person name="Ray D.A."/>
            <person name="Sullivan K.A.M."/>
            <person name="Roscito J.G."/>
            <person name="Kirilenko B.M."/>
            <person name="Davalos L.M."/>
            <person name="Corthals A.P."/>
            <person name="Power M.L."/>
            <person name="Jones G."/>
            <person name="Ransome R.D."/>
            <person name="Dechmann D.K.N."/>
            <person name="Locatelli A.G."/>
            <person name="Puechmaille S.J."/>
            <person name="Fedrigo O."/>
            <person name="Jarvis E.D."/>
            <person name="Hiller M."/>
            <person name="Vernes S.C."/>
            <person name="Myers E.W."/>
            <person name="Teeling E.C."/>
        </authorList>
    </citation>
    <scope>NUCLEOTIDE SEQUENCE [LARGE SCALE GENOMIC DNA]</scope>
    <source>
        <strain evidence="11">Bat1K_MPI-CBG_1</strain>
    </source>
</reference>
<dbReference type="EMBL" id="JABVXQ010000002">
    <property type="protein sequence ID" value="KAF6123385.1"/>
    <property type="molecule type" value="Genomic_DNA"/>
</dbReference>
<organism evidence="11 12">
    <name type="scientific">Phyllostomus discolor</name>
    <name type="common">pale spear-nosed bat</name>
    <dbReference type="NCBI Taxonomy" id="89673"/>
    <lineage>
        <taxon>Eukaryota</taxon>
        <taxon>Metazoa</taxon>
        <taxon>Chordata</taxon>
        <taxon>Craniata</taxon>
        <taxon>Vertebrata</taxon>
        <taxon>Euteleostomi</taxon>
        <taxon>Mammalia</taxon>
        <taxon>Eutheria</taxon>
        <taxon>Laurasiatheria</taxon>
        <taxon>Chiroptera</taxon>
        <taxon>Yangochiroptera</taxon>
        <taxon>Phyllostomidae</taxon>
        <taxon>Phyllostominae</taxon>
        <taxon>Phyllostomus</taxon>
    </lineage>
</organism>
<dbReference type="Proteomes" id="UP000664940">
    <property type="component" value="Unassembled WGS sequence"/>
</dbReference>
<evidence type="ECO:0000256" key="6">
    <source>
        <dbReference type="ARBA" id="ARBA00023157"/>
    </source>
</evidence>
<keyword evidence="7" id="KW-0325">Glycoprotein</keyword>
<evidence type="ECO:0000259" key="10">
    <source>
        <dbReference type="SMART" id="SM01062"/>
    </source>
</evidence>
<feature type="compositionally biased region" description="Basic residues" evidence="9">
    <location>
        <begin position="274"/>
        <end position="287"/>
    </location>
</feature>
<feature type="compositionally biased region" description="Polar residues" evidence="9">
    <location>
        <begin position="393"/>
        <end position="404"/>
    </location>
</feature>
<accession>A0A834EJK6</accession>
<feature type="compositionally biased region" description="Low complexity" evidence="9">
    <location>
        <begin position="294"/>
        <end position="308"/>
    </location>
</feature>
<dbReference type="GO" id="GO:0005891">
    <property type="term" value="C:voltage-gated calcium channel complex"/>
    <property type="evidence" value="ECO:0007669"/>
    <property type="project" value="TreeGrafter"/>
</dbReference>
<dbReference type="Pfam" id="PF08763">
    <property type="entry name" value="Ca_chan_IQ"/>
    <property type="match status" value="1"/>
</dbReference>
<protein>
    <submittedName>
        <fullName evidence="11">Calcium voltage-gated channel subunit alpha1 B</fullName>
    </submittedName>
</protein>
<feature type="region of interest" description="Disordered" evidence="9">
    <location>
        <begin position="266"/>
        <end position="430"/>
    </location>
</feature>
<evidence type="ECO:0000256" key="8">
    <source>
        <dbReference type="ARBA" id="ARBA00023303"/>
    </source>
</evidence>
<sequence>MNMPISNEDMTVHFTSTLMALIRTALDIKLAPAGTKQHQCDAELRKEISSVWANLPQKTLDLLVPPHKPDEMTVGKVYAALMIFDFYKQNKTSRDQIHQAPGGLSQMGPVSLFHPLKATLEQTQPAVLRGARVFLQQKSSTSLSNGGAVQTHESGMKESVSWGATQRAQEMPYEARTPLERGHSTEIPVVQSGKPAVDVQTQSKALRGSDGEPQPGLESQGRAASMPRLAAGTQTASDASPMKRSISTLAPQRPHVAPLGHALLGRAPTGQTATHHHHRCHRRRDRKQKSLEKGPSLSADADGAASGTAGPGPGPPPGDVPAGVRRERRQERGRSQERRQPSSSSSEKQRFYSCDRFGGREPLQPRPSLGSHPTSPTAGPEPGPPRQGGGSVNGSPLLSTSGASTPGRGGRRQLPQTPLTPRPSITYKTANSSPVHFAGAQAGLPAFSPGRLSRGLSEHNALLQRDPLSQPLAPSSRIGSDPYLGQRLDSEATAHPQPEDVLTFEEAVATNSGRSSRTSYVSSLTSQSHPLRRVPNGYHCTLGLGSGSRTRHSYHHPDQDHWC</sequence>
<dbReference type="AlphaFoldDB" id="A0A834EJK6"/>
<evidence type="ECO:0000256" key="5">
    <source>
        <dbReference type="ARBA" id="ARBA00023065"/>
    </source>
</evidence>
<feature type="compositionally biased region" description="Polar residues" evidence="9">
    <location>
        <begin position="139"/>
        <end position="153"/>
    </location>
</feature>
<dbReference type="GO" id="GO:0007268">
    <property type="term" value="P:chemical synaptic transmission"/>
    <property type="evidence" value="ECO:0007669"/>
    <property type="project" value="TreeGrafter"/>
</dbReference>